<evidence type="ECO:0000256" key="11">
    <source>
        <dbReference type="ARBA" id="ARBA00022842"/>
    </source>
</evidence>
<evidence type="ECO:0000256" key="1">
    <source>
        <dbReference type="ARBA" id="ARBA00001226"/>
    </source>
</evidence>
<gene>
    <name evidence="18" type="ordered locus">HCH_00020</name>
</gene>
<dbReference type="RefSeq" id="WP_011394020.1">
    <property type="nucleotide sequence ID" value="NC_007645.1"/>
</dbReference>
<dbReference type="eggNOG" id="COG0241">
    <property type="taxonomic scope" value="Bacteria"/>
</dbReference>
<evidence type="ECO:0000256" key="12">
    <source>
        <dbReference type="ARBA" id="ARBA00023277"/>
    </source>
</evidence>
<dbReference type="FunFam" id="3.40.50.1000:FF:000168">
    <property type="entry name" value="D,D-heptose 1,7-bisphosphate phosphatase"/>
    <property type="match status" value="1"/>
</dbReference>
<dbReference type="GO" id="GO:0005737">
    <property type="term" value="C:cytoplasm"/>
    <property type="evidence" value="ECO:0007669"/>
    <property type="project" value="UniProtKB-SubCell"/>
</dbReference>
<comment type="cofactor">
    <cofactor evidence="3 17">
        <name>Zn(2+)</name>
        <dbReference type="ChEBI" id="CHEBI:29105"/>
    </cofactor>
</comment>
<feature type="active site" description="Proton donor" evidence="15">
    <location>
        <position position="12"/>
    </location>
</feature>
<dbReference type="InterPro" id="IPR004446">
    <property type="entry name" value="Heptose_bisP_phosphatase"/>
</dbReference>
<dbReference type="InterPro" id="IPR006543">
    <property type="entry name" value="Histidinol-phos"/>
</dbReference>
<keyword evidence="7 14" id="KW-0963">Cytoplasm</keyword>
<proteinExistence type="inferred from homology"/>
<dbReference type="Proteomes" id="UP000000238">
    <property type="component" value="Chromosome"/>
</dbReference>
<accession>Q2SQY1</accession>
<dbReference type="InterPro" id="IPR006549">
    <property type="entry name" value="HAD-SF_hydro_IIIA"/>
</dbReference>
<reference evidence="18 19" key="1">
    <citation type="journal article" date="2005" name="Nucleic Acids Res.">
        <title>Genomic blueprint of Hahella chejuensis, a marine microbe producing an algicidal agent.</title>
        <authorList>
            <person name="Jeong H."/>
            <person name="Yim J.H."/>
            <person name="Lee C."/>
            <person name="Choi S.-H."/>
            <person name="Park Y.K."/>
            <person name="Yoon S.H."/>
            <person name="Hur C.-G."/>
            <person name="Kang H.-Y."/>
            <person name="Kim D."/>
            <person name="Lee H.H."/>
            <person name="Park K.H."/>
            <person name="Park S.-H."/>
            <person name="Park H.-S."/>
            <person name="Lee H.K."/>
            <person name="Oh T.K."/>
            <person name="Kim J.F."/>
        </authorList>
    </citation>
    <scope>NUCLEOTIDE SEQUENCE [LARGE SCALE GENOMIC DNA]</scope>
    <source>
        <strain evidence="18 19">KCTC 2396</strain>
    </source>
</reference>
<evidence type="ECO:0000256" key="13">
    <source>
        <dbReference type="ARBA" id="ARBA00061616"/>
    </source>
</evidence>
<feature type="site" description="Stabilizes the phosphoryl group" evidence="16">
    <location>
        <position position="53"/>
    </location>
</feature>
<dbReference type="AlphaFoldDB" id="Q2SQY1"/>
<evidence type="ECO:0000256" key="8">
    <source>
        <dbReference type="ARBA" id="ARBA00022723"/>
    </source>
</evidence>
<feature type="active site" description="Nucleophile" evidence="15">
    <location>
        <position position="10"/>
    </location>
</feature>
<evidence type="ECO:0000256" key="3">
    <source>
        <dbReference type="ARBA" id="ARBA00001947"/>
    </source>
</evidence>
<evidence type="ECO:0000256" key="10">
    <source>
        <dbReference type="ARBA" id="ARBA00022833"/>
    </source>
</evidence>
<evidence type="ECO:0000313" key="18">
    <source>
        <dbReference type="EMBL" id="ABC26943.1"/>
    </source>
</evidence>
<feature type="site" description="Stabilizes the phosphoryl group" evidence="16">
    <location>
        <position position="104"/>
    </location>
</feature>
<comment type="subunit">
    <text evidence="6">Monomer.</text>
</comment>
<keyword evidence="19" id="KW-1185">Reference proteome</keyword>
<keyword evidence="9 14" id="KW-0378">Hydrolase</keyword>
<dbReference type="NCBIfam" id="TIGR01662">
    <property type="entry name" value="HAD-SF-IIIA"/>
    <property type="match status" value="1"/>
</dbReference>
<feature type="site" description="Contributes to substrate recognition" evidence="16">
    <location>
        <position position="103"/>
    </location>
</feature>
<feature type="binding site" evidence="17">
    <location>
        <position position="10"/>
    </location>
    <ligand>
        <name>Mg(2+)</name>
        <dbReference type="ChEBI" id="CHEBI:18420"/>
    </ligand>
</feature>
<comment type="pathway">
    <text evidence="5">Nucleotide-sugar biosynthesis; ADP-L-glycero-beta-D-manno-heptose biosynthesis; ADP-L-glycero-beta-D-manno-heptose from D-glycero-beta-D-manno-heptose 7-phosphate: step 2/4.</text>
</comment>
<dbReference type="CDD" id="cd07503">
    <property type="entry name" value="HAD_HisB-N"/>
    <property type="match status" value="1"/>
</dbReference>
<evidence type="ECO:0000256" key="16">
    <source>
        <dbReference type="PIRSR" id="PIRSR004682-3"/>
    </source>
</evidence>
<evidence type="ECO:0000256" key="9">
    <source>
        <dbReference type="ARBA" id="ARBA00022801"/>
    </source>
</evidence>
<evidence type="ECO:0000256" key="14">
    <source>
        <dbReference type="PIRNR" id="PIRNR004682"/>
    </source>
</evidence>
<evidence type="ECO:0000256" key="15">
    <source>
        <dbReference type="PIRSR" id="PIRSR004682-1"/>
    </source>
</evidence>
<dbReference type="InterPro" id="IPR036412">
    <property type="entry name" value="HAD-like_sf"/>
</dbReference>
<dbReference type="Gene3D" id="3.40.50.1000">
    <property type="entry name" value="HAD superfamily/HAD-like"/>
    <property type="match status" value="1"/>
</dbReference>
<dbReference type="PANTHER" id="PTHR42891:SF1">
    <property type="entry name" value="D-GLYCERO-BETA-D-MANNO-HEPTOSE-1,7-BISPHOSPHATE 7-PHOSPHATASE"/>
    <property type="match status" value="1"/>
</dbReference>
<dbReference type="GO" id="GO:0005975">
    <property type="term" value="P:carbohydrate metabolic process"/>
    <property type="evidence" value="ECO:0007669"/>
    <property type="project" value="InterPro"/>
</dbReference>
<dbReference type="EMBL" id="CP000155">
    <property type="protein sequence ID" value="ABC26943.1"/>
    <property type="molecule type" value="Genomic_DNA"/>
</dbReference>
<feature type="binding site" evidence="17">
    <location>
        <position position="100"/>
    </location>
    <ligand>
        <name>Zn(2+)</name>
        <dbReference type="ChEBI" id="CHEBI:29105"/>
    </ligand>
</feature>
<feature type="binding site" evidence="17">
    <location>
        <position position="94"/>
    </location>
    <ligand>
        <name>Zn(2+)</name>
        <dbReference type="ChEBI" id="CHEBI:29105"/>
    </ligand>
</feature>
<feature type="binding site" evidence="17">
    <location>
        <position position="12"/>
    </location>
    <ligand>
        <name>Mg(2+)</name>
        <dbReference type="ChEBI" id="CHEBI:18420"/>
    </ligand>
</feature>
<evidence type="ECO:0000256" key="2">
    <source>
        <dbReference type="ARBA" id="ARBA00001946"/>
    </source>
</evidence>
<evidence type="ECO:0000256" key="4">
    <source>
        <dbReference type="ARBA" id="ARBA00004496"/>
    </source>
</evidence>
<dbReference type="HOGENOM" id="CLU_085077_2_0_6"/>
<dbReference type="NCBIfam" id="TIGR01656">
    <property type="entry name" value="Histidinol-ppas"/>
    <property type="match status" value="1"/>
</dbReference>
<evidence type="ECO:0000256" key="17">
    <source>
        <dbReference type="PIRSR" id="PIRSR004682-4"/>
    </source>
</evidence>
<evidence type="ECO:0000256" key="6">
    <source>
        <dbReference type="ARBA" id="ARBA00011245"/>
    </source>
</evidence>
<dbReference type="KEGG" id="hch:HCH_00020"/>
<feature type="binding site" evidence="17">
    <location>
        <position position="102"/>
    </location>
    <ligand>
        <name>Zn(2+)</name>
        <dbReference type="ChEBI" id="CHEBI:29105"/>
    </ligand>
</feature>
<comment type="catalytic activity">
    <reaction evidence="1">
        <text>D-glycero-beta-D-manno-heptose 1,7-bisphosphate + H2O = D-glycero-beta-D-manno-heptose 1-phosphate + phosphate</text>
        <dbReference type="Rhea" id="RHEA:28518"/>
        <dbReference type="ChEBI" id="CHEBI:15377"/>
        <dbReference type="ChEBI" id="CHEBI:43474"/>
        <dbReference type="ChEBI" id="CHEBI:60208"/>
        <dbReference type="ChEBI" id="CHEBI:61593"/>
        <dbReference type="EC" id="3.1.3.82"/>
    </reaction>
</comment>
<evidence type="ECO:0000313" key="19">
    <source>
        <dbReference type="Proteomes" id="UP000000238"/>
    </source>
</evidence>
<feature type="binding site" evidence="17">
    <location>
        <position position="92"/>
    </location>
    <ligand>
        <name>Zn(2+)</name>
        <dbReference type="ChEBI" id="CHEBI:29105"/>
    </ligand>
</feature>
<dbReference type="InterPro" id="IPR023214">
    <property type="entry name" value="HAD_sf"/>
</dbReference>
<dbReference type="NCBIfam" id="NF006506">
    <property type="entry name" value="PRK08942.1"/>
    <property type="match status" value="1"/>
</dbReference>
<dbReference type="PIRSF" id="PIRSF004682">
    <property type="entry name" value="GmhB"/>
    <property type="match status" value="1"/>
</dbReference>
<sequence>MSINKLLILDRDGVINEDSDDYIKSEQEWRPIPGSIEAIAALSAAGFTVAVATNQSGLGRGYFDEAELGRMHAKLLDLVAKHGGAIAAIAICPHVPDDQCDCRKPKPGLVRRIEEETGLSAADAWFVGDNVGDIGAARAAGCQPVLVKTGKGERTLAKLAPAELDGVPVFTDLADFAKHAIASLKEGL</sequence>
<organism evidence="18 19">
    <name type="scientific">Hahella chejuensis (strain KCTC 2396)</name>
    <dbReference type="NCBI Taxonomy" id="349521"/>
    <lineage>
        <taxon>Bacteria</taxon>
        <taxon>Pseudomonadati</taxon>
        <taxon>Pseudomonadota</taxon>
        <taxon>Gammaproteobacteria</taxon>
        <taxon>Oceanospirillales</taxon>
        <taxon>Hahellaceae</taxon>
        <taxon>Hahella</taxon>
    </lineage>
</organism>
<protein>
    <recommendedName>
        <fullName evidence="14">D,D-heptose 1,7-bisphosphate phosphatase</fullName>
        <ecNumber evidence="14">3.1.3.-</ecNumber>
    </recommendedName>
</protein>
<name>Q2SQY1_HAHCH</name>
<dbReference type="Pfam" id="PF13242">
    <property type="entry name" value="Hydrolase_like"/>
    <property type="match status" value="1"/>
</dbReference>
<dbReference type="STRING" id="349521.HCH_00020"/>
<evidence type="ECO:0000256" key="7">
    <source>
        <dbReference type="ARBA" id="ARBA00022490"/>
    </source>
</evidence>
<dbReference type="EC" id="3.1.3.-" evidence="14"/>
<feature type="binding site" evidence="17">
    <location>
        <position position="129"/>
    </location>
    <ligand>
        <name>Mg(2+)</name>
        <dbReference type="ChEBI" id="CHEBI:18420"/>
    </ligand>
</feature>
<dbReference type="GO" id="GO:0034200">
    <property type="term" value="F:D-glycero-beta-D-manno-heptose 1,7-bisphosphate 7-phosphatase activity"/>
    <property type="evidence" value="ECO:0007669"/>
    <property type="project" value="UniProtKB-EC"/>
</dbReference>
<dbReference type="SUPFAM" id="SSF56784">
    <property type="entry name" value="HAD-like"/>
    <property type="match status" value="1"/>
</dbReference>
<comment type="cofactor">
    <cofactor evidence="2 17">
        <name>Mg(2+)</name>
        <dbReference type="ChEBI" id="CHEBI:18420"/>
    </cofactor>
</comment>
<comment type="similarity">
    <text evidence="13 14">Belongs to the gmhB family.</text>
</comment>
<evidence type="ECO:0000256" key="5">
    <source>
        <dbReference type="ARBA" id="ARBA00004708"/>
    </source>
</evidence>
<dbReference type="GO" id="GO:0046872">
    <property type="term" value="F:metal ion binding"/>
    <property type="evidence" value="ECO:0007669"/>
    <property type="project" value="UniProtKB-KW"/>
</dbReference>
<dbReference type="PANTHER" id="PTHR42891">
    <property type="entry name" value="D-GLYCERO-BETA-D-MANNO-HEPTOSE-1,7-BISPHOSPHATE 7-PHOSPHATASE"/>
    <property type="match status" value="1"/>
</dbReference>
<keyword evidence="8 17" id="KW-0479">Metal-binding</keyword>
<keyword evidence="11 17" id="KW-0460">Magnesium</keyword>
<keyword evidence="10 17" id="KW-0862">Zinc</keyword>
<comment type="subcellular location">
    <subcellularLocation>
        <location evidence="4 14">Cytoplasm</location>
    </subcellularLocation>
</comment>
<keyword evidence="12 14" id="KW-0119">Carbohydrate metabolism</keyword>